<dbReference type="Pfam" id="PF08488">
    <property type="entry name" value="WAK"/>
    <property type="match status" value="1"/>
</dbReference>
<dbReference type="Gramene" id="mRNA:HanXRQr2_Chr14g0649771">
    <property type="protein sequence ID" value="mRNA:HanXRQr2_Chr14g0649771"/>
    <property type="gene ID" value="HanXRQr2_Chr14g0649771"/>
</dbReference>
<reference evidence="10" key="3">
    <citation type="submission" date="2020-06" db="EMBL/GenBank/DDBJ databases">
        <title>Helianthus annuus Genome sequencing and assembly Release 2.</title>
        <authorList>
            <person name="Gouzy J."/>
            <person name="Langlade N."/>
            <person name="Munos S."/>
        </authorList>
    </citation>
    <scope>NUCLEOTIDE SEQUENCE</scope>
    <source>
        <tissue evidence="10">Leaves</tissue>
    </source>
</reference>
<evidence type="ECO:0000256" key="7">
    <source>
        <dbReference type="SAM" id="SignalP"/>
    </source>
</evidence>
<keyword evidence="4 7" id="KW-0732">Signal</keyword>
<dbReference type="InterPro" id="IPR025287">
    <property type="entry name" value="WAK_GUB"/>
</dbReference>
<dbReference type="Pfam" id="PF13947">
    <property type="entry name" value="GUB_WAK_bind"/>
    <property type="match status" value="2"/>
</dbReference>
<feature type="chain" id="PRO_5041059985" evidence="7">
    <location>
        <begin position="22"/>
        <end position="625"/>
    </location>
</feature>
<keyword evidence="11" id="KW-0675">Receptor</keyword>
<feature type="domain" description="Wall-associated receptor kinase galacturonan-binding" evidence="9">
    <location>
        <begin position="28"/>
        <end position="84"/>
    </location>
</feature>
<dbReference type="EMBL" id="CM007903">
    <property type="protein sequence ID" value="OTF98636.1"/>
    <property type="molecule type" value="Genomic_DNA"/>
</dbReference>
<reference evidence="10 12" key="1">
    <citation type="journal article" date="2017" name="Nature">
        <title>The sunflower genome provides insights into oil metabolism, flowering and Asterid evolution.</title>
        <authorList>
            <person name="Badouin H."/>
            <person name="Gouzy J."/>
            <person name="Grassa C.J."/>
            <person name="Murat F."/>
            <person name="Staton S.E."/>
            <person name="Cottret L."/>
            <person name="Lelandais-Briere C."/>
            <person name="Owens G.L."/>
            <person name="Carrere S."/>
            <person name="Mayjonade B."/>
            <person name="Legrand L."/>
            <person name="Gill N."/>
            <person name="Kane N.C."/>
            <person name="Bowers J.E."/>
            <person name="Hubner S."/>
            <person name="Bellec A."/>
            <person name="Berard A."/>
            <person name="Berges H."/>
            <person name="Blanchet N."/>
            <person name="Boniface M.C."/>
            <person name="Brunel D."/>
            <person name="Catrice O."/>
            <person name="Chaidir N."/>
            <person name="Claudel C."/>
            <person name="Donnadieu C."/>
            <person name="Faraut T."/>
            <person name="Fievet G."/>
            <person name="Helmstetter N."/>
            <person name="King M."/>
            <person name="Knapp S.J."/>
            <person name="Lai Z."/>
            <person name="Le Paslier M.C."/>
            <person name="Lippi Y."/>
            <person name="Lorenzon L."/>
            <person name="Mandel J.R."/>
            <person name="Marage G."/>
            <person name="Marchand G."/>
            <person name="Marquand E."/>
            <person name="Bret-Mestries E."/>
            <person name="Morien E."/>
            <person name="Nambeesan S."/>
            <person name="Nguyen T."/>
            <person name="Pegot-Espagnet P."/>
            <person name="Pouilly N."/>
            <person name="Raftis F."/>
            <person name="Sallet E."/>
            <person name="Schiex T."/>
            <person name="Thomas J."/>
            <person name="Vandecasteele C."/>
            <person name="Vares D."/>
            <person name="Vear F."/>
            <person name="Vautrin S."/>
            <person name="Crespi M."/>
            <person name="Mangin B."/>
            <person name="Burke J.M."/>
            <person name="Salse J."/>
            <person name="Munos S."/>
            <person name="Vincourt P."/>
            <person name="Rieseberg L.H."/>
            <person name="Langlade N.B."/>
        </authorList>
    </citation>
    <scope>NUCLEOTIDE SEQUENCE [LARGE SCALE GENOMIC DNA]</scope>
    <source>
        <strain evidence="12">cv. SF193</strain>
        <tissue evidence="10">Leaves</tissue>
    </source>
</reference>
<dbReference type="EMBL" id="MNCJ02000329">
    <property type="protein sequence ID" value="KAF5769564.1"/>
    <property type="molecule type" value="Genomic_DNA"/>
</dbReference>
<dbReference type="GO" id="GO:0016020">
    <property type="term" value="C:membrane"/>
    <property type="evidence" value="ECO:0007669"/>
    <property type="project" value="UniProtKB-SubCell"/>
</dbReference>
<feature type="signal peptide" evidence="7">
    <location>
        <begin position="1"/>
        <end position="21"/>
    </location>
</feature>
<gene>
    <name evidence="11" type="ORF">HannXRQ_Chr14g0447801</name>
    <name evidence="10" type="ORF">HanXRQr2_Chr14g0649771</name>
</gene>
<name>A0A251SIG4_HELAN</name>
<evidence type="ECO:0000256" key="5">
    <source>
        <dbReference type="ARBA" id="ARBA00023157"/>
    </source>
</evidence>
<feature type="domain" description="Wall-associated receptor kinase" evidence="8">
    <location>
        <begin position="156"/>
        <end position="231"/>
    </location>
</feature>
<comment type="subcellular location">
    <subcellularLocation>
        <location evidence="1">Membrane</location>
        <topology evidence="1">Single-pass type I membrane protein</topology>
    </subcellularLocation>
</comment>
<evidence type="ECO:0000256" key="3">
    <source>
        <dbReference type="ARBA" id="ARBA00022679"/>
    </source>
</evidence>
<accession>A0A251SIG4</accession>
<keyword evidence="2" id="KW-0723">Serine/threonine-protein kinase</keyword>
<keyword evidence="6" id="KW-0325">Glycoprotein</keyword>
<dbReference type="GO" id="GO:0004674">
    <property type="term" value="F:protein serine/threonine kinase activity"/>
    <property type="evidence" value="ECO:0007669"/>
    <property type="project" value="UniProtKB-KW"/>
</dbReference>
<protein>
    <submittedName>
        <fullName evidence="10 11">Wall-associated receptor kinase</fullName>
    </submittedName>
</protein>
<evidence type="ECO:0000259" key="9">
    <source>
        <dbReference type="Pfam" id="PF13947"/>
    </source>
</evidence>
<evidence type="ECO:0000256" key="6">
    <source>
        <dbReference type="ARBA" id="ARBA00023180"/>
    </source>
</evidence>
<keyword evidence="11" id="KW-0418">Kinase</keyword>
<dbReference type="Proteomes" id="UP000215914">
    <property type="component" value="Chromosome 14"/>
</dbReference>
<evidence type="ECO:0000313" key="10">
    <source>
        <dbReference type="EMBL" id="KAF5769564.1"/>
    </source>
</evidence>
<dbReference type="AlphaFoldDB" id="A0A251SIG4"/>
<reference evidence="11" key="2">
    <citation type="submission" date="2017-02" db="EMBL/GenBank/DDBJ databases">
        <title>Sunflower complete genome.</title>
        <authorList>
            <person name="Langlade N."/>
            <person name="Munos S."/>
        </authorList>
    </citation>
    <scope>NUCLEOTIDE SEQUENCE [LARGE SCALE GENOMIC DNA]</scope>
    <source>
        <tissue evidence="11">Leaves</tissue>
    </source>
</reference>
<evidence type="ECO:0000256" key="2">
    <source>
        <dbReference type="ARBA" id="ARBA00022527"/>
    </source>
</evidence>
<keyword evidence="5" id="KW-1015">Disulfide bond</keyword>
<dbReference type="PANTHER" id="PTHR33491">
    <property type="entry name" value="OSJNBA0016N04.9 PROTEIN"/>
    <property type="match status" value="1"/>
</dbReference>
<feature type="domain" description="Wall-associated receptor kinase galacturonan-binding" evidence="9">
    <location>
        <begin position="296"/>
        <end position="353"/>
    </location>
</feature>
<keyword evidence="12" id="KW-1185">Reference proteome</keyword>
<organism evidence="11 12">
    <name type="scientific">Helianthus annuus</name>
    <name type="common">Common sunflower</name>
    <dbReference type="NCBI Taxonomy" id="4232"/>
    <lineage>
        <taxon>Eukaryota</taxon>
        <taxon>Viridiplantae</taxon>
        <taxon>Streptophyta</taxon>
        <taxon>Embryophyta</taxon>
        <taxon>Tracheophyta</taxon>
        <taxon>Spermatophyta</taxon>
        <taxon>Magnoliopsida</taxon>
        <taxon>eudicotyledons</taxon>
        <taxon>Gunneridae</taxon>
        <taxon>Pentapetalae</taxon>
        <taxon>asterids</taxon>
        <taxon>campanulids</taxon>
        <taxon>Asterales</taxon>
        <taxon>Asteraceae</taxon>
        <taxon>Asteroideae</taxon>
        <taxon>Heliantheae alliance</taxon>
        <taxon>Heliantheae</taxon>
        <taxon>Helianthus</taxon>
    </lineage>
</organism>
<dbReference type="InParanoid" id="A0A251SIG4"/>
<evidence type="ECO:0000259" key="8">
    <source>
        <dbReference type="Pfam" id="PF08488"/>
    </source>
</evidence>
<evidence type="ECO:0000313" key="12">
    <source>
        <dbReference type="Proteomes" id="UP000215914"/>
    </source>
</evidence>
<sequence>MKLFLAYLHVLIFLLLTPAIARYAKTGCSDKCGNVTIPYPFGIGAQCSVNQWYIVDCKNSTPYLSALNHLEVLGVNLENITVTVSMPRFSNCQNPFRKSSQTRSINLGRSPFLFSKPRNKFVLEGCGIAIMMMDNGSVVTGCSTACLNVTPSDRNSCFGNGCCQTAIPRYLKSYSINLPGLERQGEDGGCGSAFLVDETSYQGRLSDPFIFRNNTSYVPVSLLWTLTDSDSDQVTCCHNGTVQRATVDIVNGSRVDTLLCSNHYTRSLEDNPYLDNGCDDEDLASTAIAKYAKTGCNDRCGNVTIPYPFGIGADCSLNQWYIVDCNKSTPYLSAFSHLEVLGVDLEDQIITVSTPKISDCQTPQNSSLTMSIDLGKSPFLISKSHNKFVFEGCGTAAMMDNGSVVTACSTACLNVTLSGETSDCIGIHCCQTAIPGYLKSYSIKLTGSEEEDGACGSAFLVEDESSYNKRRFYDRPLIVRRNTSFIPISLMWTLTDFDQVTCCSESSDKTPTRFLVDMYNGTPLDTLKCNMRYSEPDPYLADGCNSNVYNGYDQPVSEECRRCKDSGGLCVNNDIYDLDGLLLEHNFTCYEYPTFYHDQTPYYDNDHKDKTSLGLILGNVFSLCF</sequence>
<keyword evidence="3" id="KW-0808">Transferase</keyword>
<proteinExistence type="predicted"/>
<evidence type="ECO:0000256" key="4">
    <source>
        <dbReference type="ARBA" id="ARBA00022729"/>
    </source>
</evidence>
<evidence type="ECO:0000313" key="11">
    <source>
        <dbReference type="EMBL" id="OTF98636.1"/>
    </source>
</evidence>
<evidence type="ECO:0000256" key="1">
    <source>
        <dbReference type="ARBA" id="ARBA00004479"/>
    </source>
</evidence>
<dbReference type="GO" id="GO:0030247">
    <property type="term" value="F:polysaccharide binding"/>
    <property type="evidence" value="ECO:0007669"/>
    <property type="project" value="InterPro"/>
</dbReference>
<dbReference type="InterPro" id="IPR013695">
    <property type="entry name" value="WAK"/>
</dbReference>